<comment type="caution">
    <text evidence="4">The sequence shown here is derived from an EMBL/GenBank/DDBJ whole genome shotgun (WGS) entry which is preliminary data.</text>
</comment>
<dbReference type="Proteomes" id="UP000236379">
    <property type="component" value="Unassembled WGS sequence"/>
</dbReference>
<dbReference type="PANTHER" id="PTHR44196">
    <property type="entry name" value="DEHYDROGENASE/REDUCTASE SDR FAMILY MEMBER 7B"/>
    <property type="match status" value="1"/>
</dbReference>
<dbReference type="SUPFAM" id="SSF51735">
    <property type="entry name" value="NAD(P)-binding Rossmann-fold domains"/>
    <property type="match status" value="1"/>
</dbReference>
<name>A0A2K3V177_9DEIO</name>
<comment type="similarity">
    <text evidence="1">Belongs to the short-chain dehydrogenases/reductases (SDR) family.</text>
</comment>
<dbReference type="PROSITE" id="PS00061">
    <property type="entry name" value="ADH_SHORT"/>
    <property type="match status" value="1"/>
</dbReference>
<dbReference type="OrthoDB" id="158573at2"/>
<dbReference type="InterPro" id="IPR036291">
    <property type="entry name" value="NAD(P)-bd_dom_sf"/>
</dbReference>
<keyword evidence="5" id="KW-1185">Reference proteome</keyword>
<evidence type="ECO:0000313" key="4">
    <source>
        <dbReference type="EMBL" id="PNY82531.1"/>
    </source>
</evidence>
<gene>
    <name evidence="4" type="ORF">CVO96_15295</name>
</gene>
<protein>
    <submittedName>
        <fullName evidence="4">Short chain dehydrogenase</fullName>
    </submittedName>
</protein>
<dbReference type="Gene3D" id="3.40.50.720">
    <property type="entry name" value="NAD(P)-binding Rossmann-like Domain"/>
    <property type="match status" value="1"/>
</dbReference>
<evidence type="ECO:0000259" key="3">
    <source>
        <dbReference type="SMART" id="SM00822"/>
    </source>
</evidence>
<dbReference type="InterPro" id="IPR002347">
    <property type="entry name" value="SDR_fam"/>
</dbReference>
<dbReference type="Pfam" id="PF00106">
    <property type="entry name" value="adh_short"/>
    <property type="match status" value="1"/>
</dbReference>
<dbReference type="PANTHER" id="PTHR44196:SF1">
    <property type="entry name" value="DEHYDROGENASE_REDUCTASE SDR FAMILY MEMBER 7B"/>
    <property type="match status" value="1"/>
</dbReference>
<evidence type="ECO:0000256" key="1">
    <source>
        <dbReference type="ARBA" id="ARBA00006484"/>
    </source>
</evidence>
<organism evidence="4 5">
    <name type="scientific">Deinococcus koreensis</name>
    <dbReference type="NCBI Taxonomy" id="2054903"/>
    <lineage>
        <taxon>Bacteria</taxon>
        <taxon>Thermotogati</taxon>
        <taxon>Deinococcota</taxon>
        <taxon>Deinococci</taxon>
        <taxon>Deinococcales</taxon>
        <taxon>Deinococcaceae</taxon>
        <taxon>Deinococcus</taxon>
    </lineage>
</organism>
<dbReference type="SMART" id="SM00822">
    <property type="entry name" value="PKS_KR"/>
    <property type="match status" value="1"/>
</dbReference>
<feature type="domain" description="Ketoreductase" evidence="3">
    <location>
        <begin position="7"/>
        <end position="190"/>
    </location>
</feature>
<reference evidence="4 5" key="1">
    <citation type="submission" date="2018-01" db="EMBL/GenBank/DDBJ databases">
        <title>Deinococcus koreensis sp. nov., a radiation-resistant bacterium isolated from river water.</title>
        <authorList>
            <person name="Choi A."/>
        </authorList>
    </citation>
    <scope>NUCLEOTIDE SEQUENCE [LARGE SCALE GENOMIC DNA]</scope>
    <source>
        <strain evidence="4 5">SJW1-2</strain>
    </source>
</reference>
<evidence type="ECO:0000256" key="2">
    <source>
        <dbReference type="ARBA" id="ARBA00023002"/>
    </source>
</evidence>
<dbReference type="PRINTS" id="PR00081">
    <property type="entry name" value="GDHRDH"/>
</dbReference>
<proteinExistence type="inferred from homology"/>
<dbReference type="RefSeq" id="WP_103312963.1">
    <property type="nucleotide sequence ID" value="NZ_PPPD01000001.1"/>
</dbReference>
<dbReference type="GO" id="GO:0016020">
    <property type="term" value="C:membrane"/>
    <property type="evidence" value="ECO:0007669"/>
    <property type="project" value="TreeGrafter"/>
</dbReference>
<dbReference type="GO" id="GO:0016491">
    <property type="term" value="F:oxidoreductase activity"/>
    <property type="evidence" value="ECO:0007669"/>
    <property type="project" value="UniProtKB-KW"/>
</dbReference>
<sequence length="231" mass="24096">MSPSGRPVTLITGAAGGIGSALARVLAPIHDLILSGRGDARLAALCSELGATGLPLDLTRPQTFAEAVAGLKRVTNVIHNAGVVELGAVADQAHAVWTHTLAVNTVAPAELTRVLLPRVREERGTFVFVNSGAGLRANAGWASYAASKFALRAVADALREEEALHGVRVGTVYPSRTATPMQQLVRSQEGGAYDPDTYIEPQSVAATIAFMLDAPRDAVLTDVTVRAGVRT</sequence>
<dbReference type="EMBL" id="PPPD01000001">
    <property type="protein sequence ID" value="PNY82531.1"/>
    <property type="molecule type" value="Genomic_DNA"/>
</dbReference>
<dbReference type="NCBIfam" id="NF006073">
    <property type="entry name" value="PRK08219.1"/>
    <property type="match status" value="1"/>
</dbReference>
<dbReference type="InterPro" id="IPR057326">
    <property type="entry name" value="KR_dom"/>
</dbReference>
<evidence type="ECO:0000313" key="5">
    <source>
        <dbReference type="Proteomes" id="UP000236379"/>
    </source>
</evidence>
<dbReference type="AlphaFoldDB" id="A0A2K3V177"/>
<accession>A0A2K3V177</accession>
<keyword evidence="2" id="KW-0560">Oxidoreductase</keyword>
<dbReference type="InterPro" id="IPR020904">
    <property type="entry name" value="Sc_DH/Rdtase_CS"/>
</dbReference>